<dbReference type="InParanoid" id="A0A061EHA1"/>
<accession>A0A061EHA1</accession>
<keyword evidence="1" id="KW-1133">Transmembrane helix</keyword>
<dbReference type="Gramene" id="Tc04v2_t010110.1">
    <property type="protein sequence ID" value="Tc04v2_p010110.1"/>
    <property type="gene ID" value="Tc04v2_g010110"/>
</dbReference>
<feature type="transmembrane region" description="Helical" evidence="1">
    <location>
        <begin position="109"/>
        <end position="133"/>
    </location>
</feature>
<dbReference type="KEGG" id="tcc:18601946"/>
<dbReference type="PANTHER" id="PTHR33782:SF27">
    <property type="entry name" value="PROTEIN, PUTATIVE-RELATED"/>
    <property type="match status" value="1"/>
</dbReference>
<dbReference type="eggNOG" id="ENOG502S629">
    <property type="taxonomic scope" value="Eukaryota"/>
</dbReference>
<sequence length="146" mass="16598">MEVTSVSSFRLIYRQRPLRLDPKYGKKSPSFIVASCRGSDGPDYVGKLVDESMIVLRMRIKEMKISESSVELPSDWMEWEKQYFLHYNEDVCEAMGLLQNFLMNMRPSLAVGMVALVLLSVPLSSGLTLFHALQIAQGFLSRFNPS</sequence>
<name>A0A061EHA1_THECC</name>
<organism evidence="2 3">
    <name type="scientific">Theobroma cacao</name>
    <name type="common">Cacao</name>
    <name type="synonym">Cocoa</name>
    <dbReference type="NCBI Taxonomy" id="3641"/>
    <lineage>
        <taxon>Eukaryota</taxon>
        <taxon>Viridiplantae</taxon>
        <taxon>Streptophyta</taxon>
        <taxon>Embryophyta</taxon>
        <taxon>Tracheophyta</taxon>
        <taxon>Spermatophyta</taxon>
        <taxon>Magnoliopsida</taxon>
        <taxon>eudicotyledons</taxon>
        <taxon>Gunneridae</taxon>
        <taxon>Pentapetalae</taxon>
        <taxon>rosids</taxon>
        <taxon>malvids</taxon>
        <taxon>Malvales</taxon>
        <taxon>Malvaceae</taxon>
        <taxon>Byttnerioideae</taxon>
        <taxon>Theobroma</taxon>
    </lineage>
</organism>
<protein>
    <submittedName>
        <fullName evidence="2">Uncharacterized protein</fullName>
    </submittedName>
</protein>
<evidence type="ECO:0000313" key="2">
    <source>
        <dbReference type="EMBL" id="EOY04038.1"/>
    </source>
</evidence>
<dbReference type="SMR" id="A0A061EHA1"/>
<reference evidence="2 3" key="1">
    <citation type="journal article" date="2013" name="Genome Biol.">
        <title>The genome sequence of the most widely cultivated cacao type and its use to identify candidate genes regulating pod color.</title>
        <authorList>
            <person name="Motamayor J.C."/>
            <person name="Mockaitis K."/>
            <person name="Schmutz J."/>
            <person name="Haiminen N."/>
            <person name="Iii D.L."/>
            <person name="Cornejo O."/>
            <person name="Findley S.D."/>
            <person name="Zheng P."/>
            <person name="Utro F."/>
            <person name="Royaert S."/>
            <person name="Saski C."/>
            <person name="Jenkins J."/>
            <person name="Podicheti R."/>
            <person name="Zhao M."/>
            <person name="Scheffler B.E."/>
            <person name="Stack J.C."/>
            <person name="Feltus F.A."/>
            <person name="Mustiga G.M."/>
            <person name="Amores F."/>
            <person name="Phillips W."/>
            <person name="Marelli J.P."/>
            <person name="May G.D."/>
            <person name="Shapiro H."/>
            <person name="Ma J."/>
            <person name="Bustamante C.D."/>
            <person name="Schnell R.J."/>
            <person name="Main D."/>
            <person name="Gilbert D."/>
            <person name="Parida L."/>
            <person name="Kuhn D.N."/>
        </authorList>
    </citation>
    <scope>NUCLEOTIDE SEQUENCE [LARGE SCALE GENOMIC DNA]</scope>
    <source>
        <strain evidence="3">cv. Matina 1-6</strain>
    </source>
</reference>
<proteinExistence type="predicted"/>
<dbReference type="AlphaFoldDB" id="A0A061EHA1"/>
<evidence type="ECO:0000256" key="1">
    <source>
        <dbReference type="SAM" id="Phobius"/>
    </source>
</evidence>
<dbReference type="STRING" id="3641.A0A061EHA1"/>
<keyword evidence="3" id="KW-1185">Reference proteome</keyword>
<dbReference type="EMBL" id="CM001882">
    <property type="protein sequence ID" value="EOY04038.1"/>
    <property type="molecule type" value="Genomic_DNA"/>
</dbReference>
<evidence type="ECO:0000313" key="3">
    <source>
        <dbReference type="Proteomes" id="UP000026915"/>
    </source>
</evidence>
<dbReference type="Gramene" id="EOY04038">
    <property type="protein sequence ID" value="EOY04038"/>
    <property type="gene ID" value="TCM_019295"/>
</dbReference>
<dbReference type="OrthoDB" id="672819at2759"/>
<keyword evidence="1" id="KW-0812">Transmembrane</keyword>
<dbReference type="PANTHER" id="PTHR33782">
    <property type="entry name" value="OS01G0121600 PROTEIN"/>
    <property type="match status" value="1"/>
</dbReference>
<gene>
    <name evidence="2" type="ORF">TCM_019295</name>
</gene>
<dbReference type="OMA" id="QWFISGF"/>
<dbReference type="HOGENOM" id="CLU_105591_1_0_1"/>
<dbReference type="Proteomes" id="UP000026915">
    <property type="component" value="Chromosome 4"/>
</dbReference>
<keyword evidence="1" id="KW-0472">Membrane</keyword>